<dbReference type="CDD" id="cd00093">
    <property type="entry name" value="HTH_XRE"/>
    <property type="match status" value="1"/>
</dbReference>
<dbReference type="InterPro" id="IPR001387">
    <property type="entry name" value="Cro/C1-type_HTH"/>
</dbReference>
<accession>A0A0P6Z0D7</accession>
<dbReference type="RefSeq" id="WP_054533650.1">
    <property type="nucleotide sequence ID" value="NZ_LGKP01000012.1"/>
</dbReference>
<dbReference type="GO" id="GO:0003677">
    <property type="term" value="F:DNA binding"/>
    <property type="evidence" value="ECO:0007669"/>
    <property type="project" value="InterPro"/>
</dbReference>
<dbReference type="AlphaFoldDB" id="A0A0P6Z0D7"/>
<dbReference type="SUPFAM" id="SSF47413">
    <property type="entry name" value="lambda repressor-like DNA-binding domains"/>
    <property type="match status" value="1"/>
</dbReference>
<protein>
    <recommendedName>
        <fullName evidence="1">HTH cro/C1-type domain-containing protein</fullName>
    </recommendedName>
</protein>
<evidence type="ECO:0000313" key="2">
    <source>
        <dbReference type="EMBL" id="KPL90297.1"/>
    </source>
</evidence>
<evidence type="ECO:0000259" key="1">
    <source>
        <dbReference type="PROSITE" id="PS50943"/>
    </source>
</evidence>
<dbReference type="OrthoDB" id="465668at2"/>
<dbReference type="InterPro" id="IPR010982">
    <property type="entry name" value="Lambda_DNA-bd_dom_sf"/>
</dbReference>
<sequence>MDYRYQAYTFAELLRIFFERSRSEILNQNSLAQTVGVSVPTLSNWFTGKHTPRFKDQVLRLATALGLTALEADLLLCSVKEAWNTYNTPHDVLQKYAIVRYREELVSRVDGVAELDVSLATVQSTWQLMIHDTFVSNSQHWGLGYKDDGVCRVERTMINGNYQLTLHNRFHNDVFIGGDSHCFAPPSYYLSVYAQRVAGGSENDGFALIFEEISDASHAIFRIRDQLQIASVISTRNGGDYFQIHLDRTNAPMIRPAEFNQLGLLVVGRKHRFFINNVWVGSAEIERLPQARLDLGIISQSPTPVICRFQDFRLYTPPNSFAADEHSD</sequence>
<dbReference type="EMBL" id="LGKP01000012">
    <property type="protein sequence ID" value="KPL90297.1"/>
    <property type="molecule type" value="Genomic_DNA"/>
</dbReference>
<proteinExistence type="predicted"/>
<gene>
    <name evidence="2" type="ORF">SE18_06650</name>
</gene>
<keyword evidence="3" id="KW-1185">Reference proteome</keyword>
<evidence type="ECO:0000313" key="3">
    <source>
        <dbReference type="Proteomes" id="UP000050277"/>
    </source>
</evidence>
<name>A0A0P6Z0D7_9CHLR</name>
<dbReference type="Proteomes" id="UP000050277">
    <property type="component" value="Unassembled WGS sequence"/>
</dbReference>
<dbReference type="Gene3D" id="1.10.260.40">
    <property type="entry name" value="lambda repressor-like DNA-binding domains"/>
    <property type="match status" value="1"/>
</dbReference>
<reference evidence="2 3" key="1">
    <citation type="submission" date="2015-07" db="EMBL/GenBank/DDBJ databases">
        <title>Whole genome sequence of Herpetosiphon geysericola DSM 7119.</title>
        <authorList>
            <person name="Hemp J."/>
            <person name="Ward L.M."/>
            <person name="Pace L.A."/>
            <person name="Fischer W.W."/>
        </authorList>
    </citation>
    <scope>NUCLEOTIDE SEQUENCE [LARGE SCALE GENOMIC DNA]</scope>
    <source>
        <strain evidence="2 3">DSM 7119</strain>
    </source>
</reference>
<feature type="domain" description="HTH cro/C1-type" evidence="1">
    <location>
        <begin position="26"/>
        <end position="72"/>
    </location>
</feature>
<dbReference type="PROSITE" id="PS50943">
    <property type="entry name" value="HTH_CROC1"/>
    <property type="match status" value="1"/>
</dbReference>
<comment type="caution">
    <text evidence="2">The sequence shown here is derived from an EMBL/GenBank/DDBJ whole genome shotgun (WGS) entry which is preliminary data.</text>
</comment>
<organism evidence="2 3">
    <name type="scientific">Herpetosiphon geysericola</name>
    <dbReference type="NCBI Taxonomy" id="70996"/>
    <lineage>
        <taxon>Bacteria</taxon>
        <taxon>Bacillati</taxon>
        <taxon>Chloroflexota</taxon>
        <taxon>Chloroflexia</taxon>
        <taxon>Herpetosiphonales</taxon>
        <taxon>Herpetosiphonaceae</taxon>
        <taxon>Herpetosiphon</taxon>
    </lineage>
</organism>